<reference evidence="1" key="2">
    <citation type="submission" date="2020-10" db="EMBL/GenBank/DDBJ databases">
        <authorList>
            <person name="Peck L.D."/>
            <person name="Nowell R.W."/>
            <person name="Flood J."/>
            <person name="Ryan M.J."/>
            <person name="Barraclough T.G."/>
        </authorList>
    </citation>
    <scope>NUCLEOTIDE SEQUENCE</scope>
    <source>
        <strain evidence="1">IMI 127659i</strain>
    </source>
</reference>
<comment type="caution">
    <text evidence="1">The sequence shown here is derived from an EMBL/GenBank/DDBJ whole genome shotgun (WGS) entry which is preliminary data.</text>
</comment>
<keyword evidence="2" id="KW-1185">Reference proteome</keyword>
<dbReference type="AlphaFoldDB" id="A0A9P7L9E5"/>
<evidence type="ECO:0000313" key="1">
    <source>
        <dbReference type="EMBL" id="KAG5770287.1"/>
    </source>
</evidence>
<name>A0A9P7L9E5_9HYPO</name>
<sequence>MPDYLQAYLDFLGEEWLTRWSNSTHSNRRLARTAIELMANITITNPEIIELLATYHLYRWRTQVLFGVTWSTRDGDTYSPSVSINRIVVLEVGWATDRLKHFDLWGVDNTYIAEGQYINNCVGQTCFRVYTLTDWLYEKEEEEQEWEWLCLVRFLQRARIIAQELVNLNSLLHVCCQLPSNPRVLPVSKFPRLLTFIAKVP</sequence>
<evidence type="ECO:0000313" key="2">
    <source>
        <dbReference type="Proteomes" id="UP000750502"/>
    </source>
</evidence>
<dbReference type="EMBL" id="JADFTT010000060">
    <property type="protein sequence ID" value="KAG5770287.1"/>
    <property type="molecule type" value="Genomic_DNA"/>
</dbReference>
<gene>
    <name evidence="1" type="ORF">H9Q72_002767</name>
</gene>
<reference evidence="1" key="1">
    <citation type="journal article" date="2020" name="bioRxiv">
        <title>Historical genomics reveals the evolutionary mechanisms behind multiple outbreaks of the host-specific coffee wilt pathogen Fusarium xylarioides.</title>
        <authorList>
            <person name="Peck D."/>
            <person name="Nowell R.W."/>
            <person name="Flood J."/>
            <person name="Ryan M.J."/>
            <person name="Barraclough T.G."/>
        </authorList>
    </citation>
    <scope>NUCLEOTIDE SEQUENCE</scope>
    <source>
        <strain evidence="1">IMI 127659i</strain>
    </source>
</reference>
<organism evidence="1 2">
    <name type="scientific">Fusarium xylarioides</name>
    <dbReference type="NCBI Taxonomy" id="221167"/>
    <lineage>
        <taxon>Eukaryota</taxon>
        <taxon>Fungi</taxon>
        <taxon>Dikarya</taxon>
        <taxon>Ascomycota</taxon>
        <taxon>Pezizomycotina</taxon>
        <taxon>Sordariomycetes</taxon>
        <taxon>Hypocreomycetidae</taxon>
        <taxon>Hypocreales</taxon>
        <taxon>Nectriaceae</taxon>
        <taxon>Fusarium</taxon>
        <taxon>Fusarium fujikuroi species complex</taxon>
    </lineage>
</organism>
<proteinExistence type="predicted"/>
<dbReference type="OrthoDB" id="5090216at2759"/>
<dbReference type="Proteomes" id="UP000750502">
    <property type="component" value="Unassembled WGS sequence"/>
</dbReference>
<protein>
    <submittedName>
        <fullName evidence="1">Uncharacterized protein</fullName>
    </submittedName>
</protein>
<accession>A0A9P7L9E5</accession>